<comment type="caution">
    <text evidence="6">The sequence shown here is derived from an EMBL/GenBank/DDBJ whole genome shotgun (WGS) entry which is preliminary data.</text>
</comment>
<keyword evidence="2" id="KW-0812">Transmembrane</keyword>
<dbReference type="Proteomes" id="UP000626026">
    <property type="component" value="Unassembled WGS sequence"/>
</dbReference>
<keyword evidence="2" id="KW-1134">Transmembrane beta strand</keyword>
<dbReference type="RefSeq" id="WP_187786863.1">
    <property type="nucleotide sequence ID" value="NZ_JACTVA010000069.1"/>
</dbReference>
<feature type="domain" description="Bacterial surface antigen (D15)" evidence="5">
    <location>
        <begin position="328"/>
        <end position="627"/>
    </location>
</feature>
<name>A0ABR7RUE5_9PROT</name>
<dbReference type="InterPro" id="IPR039910">
    <property type="entry name" value="D15-like"/>
</dbReference>
<evidence type="ECO:0000256" key="3">
    <source>
        <dbReference type="ARBA" id="ARBA00023136"/>
    </source>
</evidence>
<sequence>MRLKHSLLLLILTAPGAVAFSLPAPGQEAPAAASSEPPAEAEEVTRSYEVTFPETGDSELDDALRRASTLEQLRESVPVDSDGLIARALNEANSIRNALRSEGYYDGSGSVTLAGEAPDAVGLGLRLAAIPGPVPVVIEVQKGPQYRLAPVVVQAMPPGTPLEDAGEIRLETGSPARAQPIVDAQGRLTESLRNSGHPFPEVGRRVIVDHDTRQMEVTFRVAPGPVAHFATPSVSGEERVNSRLLANVVQPLEGRVYSQERIDRTRRDLMGLGVFSTVRARAAERLDETGALPVAFTVVERPRRAIGFGAAYETRYGPTFSTFWEHRNLFGNAERLRLEAEVNRLGTGGGTSNAGGKLGANLRQPWFLGVNQTLIYDIAVLREKLDAYDRDAFTAAITLERPITDNLTVAAGPLGEISRVTQDDITTNYQLLGVMGQVRWEDVNSILNPTSGLRVTFLASPIYNFTDNALFTRTRAQAATYLDLTGDGGSVLALRGVVGSIIGAEQNSVPPNQRFYAGGGGSVRGYSFQAIGPRTRNNQPRGGLSLVEGSIELRQRLNGPLGMAAFVDAGSVGDDQTPEFGNLKLGAGVGVRYLTAIGPLRADVAVPLNRESGDSAFGLYIGIGQAF</sequence>
<feature type="signal peptide" evidence="4">
    <location>
        <begin position="1"/>
        <end position="19"/>
    </location>
</feature>
<reference evidence="6 7" key="1">
    <citation type="journal article" date="2013" name="Int. J. Syst. Evol. Microbiol.">
        <title>Roseomonas aerophila sp. nov., isolated from air.</title>
        <authorList>
            <person name="Kim S.J."/>
            <person name="Weon H.Y."/>
            <person name="Ahn J.H."/>
            <person name="Hong S.B."/>
            <person name="Seok S.J."/>
            <person name="Whang K.S."/>
            <person name="Kwon S.W."/>
        </authorList>
    </citation>
    <scope>NUCLEOTIDE SEQUENCE [LARGE SCALE GENOMIC DNA]</scope>
    <source>
        <strain evidence="6 7">NBRC 108923</strain>
    </source>
</reference>
<proteinExistence type="predicted"/>
<comment type="subcellular location">
    <subcellularLocation>
        <location evidence="1">Membrane</location>
    </subcellularLocation>
</comment>
<dbReference type="Gene3D" id="3.10.20.310">
    <property type="entry name" value="membrane protein fhac"/>
    <property type="match status" value="1"/>
</dbReference>
<keyword evidence="3" id="KW-0472">Membrane</keyword>
<evidence type="ECO:0000256" key="4">
    <source>
        <dbReference type="SAM" id="SignalP"/>
    </source>
</evidence>
<accession>A0ABR7RUE5</accession>
<evidence type="ECO:0000256" key="2">
    <source>
        <dbReference type="ARBA" id="ARBA00022452"/>
    </source>
</evidence>
<evidence type="ECO:0000313" key="6">
    <source>
        <dbReference type="EMBL" id="MBC9209740.1"/>
    </source>
</evidence>
<keyword evidence="4" id="KW-0732">Signal</keyword>
<protein>
    <submittedName>
        <fullName evidence="6">Outer membrane protein assembly factor</fullName>
    </submittedName>
</protein>
<evidence type="ECO:0000313" key="7">
    <source>
        <dbReference type="Proteomes" id="UP000626026"/>
    </source>
</evidence>
<dbReference type="Gene3D" id="2.40.160.50">
    <property type="entry name" value="membrane protein fhac: a member of the omp85/tpsb transporter family"/>
    <property type="match status" value="1"/>
</dbReference>
<evidence type="ECO:0000256" key="1">
    <source>
        <dbReference type="ARBA" id="ARBA00004370"/>
    </source>
</evidence>
<feature type="chain" id="PRO_5047130487" evidence="4">
    <location>
        <begin position="20"/>
        <end position="627"/>
    </location>
</feature>
<dbReference type="EMBL" id="JACTVA010000069">
    <property type="protein sequence ID" value="MBC9209740.1"/>
    <property type="molecule type" value="Genomic_DNA"/>
</dbReference>
<dbReference type="PANTHER" id="PTHR12815">
    <property type="entry name" value="SORTING AND ASSEMBLY MACHINERY SAMM50 PROTEIN FAMILY MEMBER"/>
    <property type="match status" value="1"/>
</dbReference>
<evidence type="ECO:0000259" key="5">
    <source>
        <dbReference type="Pfam" id="PF01103"/>
    </source>
</evidence>
<dbReference type="PANTHER" id="PTHR12815:SF42">
    <property type="entry name" value="BACTERIAL SURFACE ANTIGEN (D15) DOMAIN-CONTAINING PROTEIN"/>
    <property type="match status" value="1"/>
</dbReference>
<keyword evidence="7" id="KW-1185">Reference proteome</keyword>
<organism evidence="6 7">
    <name type="scientific">Teichococcus aerophilus</name>
    <dbReference type="NCBI Taxonomy" id="1224513"/>
    <lineage>
        <taxon>Bacteria</taxon>
        <taxon>Pseudomonadati</taxon>
        <taxon>Pseudomonadota</taxon>
        <taxon>Alphaproteobacteria</taxon>
        <taxon>Acetobacterales</taxon>
        <taxon>Roseomonadaceae</taxon>
        <taxon>Roseomonas</taxon>
    </lineage>
</organism>
<dbReference type="InterPro" id="IPR000184">
    <property type="entry name" value="Bac_surfAg_D15"/>
</dbReference>
<dbReference type="Pfam" id="PF01103">
    <property type="entry name" value="Omp85"/>
    <property type="match status" value="1"/>
</dbReference>
<gene>
    <name evidence="6" type="ORF">IBL26_23080</name>
</gene>